<dbReference type="InterPro" id="IPR010208">
    <property type="entry name" value="Ion_transpt_RnfC/RsxC"/>
</dbReference>
<name>A0A498CPY2_9FIRM</name>
<keyword evidence="4" id="KW-0677">Repeat</keyword>
<dbReference type="GO" id="GO:0046872">
    <property type="term" value="F:metal ion binding"/>
    <property type="evidence" value="ECO:0007669"/>
    <property type="project" value="UniProtKB-KW"/>
</dbReference>
<evidence type="ECO:0000256" key="7">
    <source>
        <dbReference type="ARBA" id="ARBA00023014"/>
    </source>
</evidence>
<protein>
    <recommendedName>
        <fullName evidence="12">Electron transport complex protein RnfC</fullName>
    </recommendedName>
</protein>
<sequence>MELELLRDTIEAAGVIGAGGAGFPTHRKLTRGIDTVLVNAAECEPLLYTDFTILREHLDRVCEGARELCDAMGAAEVLVAMKEHTALRLGVARGEELPCGARAALLPDVYPMGDEIIMIYQALGRVVPPGQLPSAVGVVVVNAETAYNVSNAVRGVPVTEKWLTIGGAVEHPVVVRVPVNCGVRAVLRAAGVTVPAGHVVVDGGPAMGNIVNPASAVVTKKTKALLILPEEIPAIANKAAPVERLLKRVPSACCQCMYCTELCPRHLLGYPLQPHKTLRAVGAGAPGNPEELLTASLCSGCGVCTLMACCQGIAPSAAMTAVKQSLGRRRIGYRADGPTKPDPERDFRMVPVSRFKSRIGVAKFDREAEWAGGLPVAQALWRLPLSQHVGKPSEPVVAVGDGVAAGQLIAKAREGISAALHAPVAGTISRVTDTEIEMTTGEVK</sequence>
<comment type="caution">
    <text evidence="10">The sequence shown here is derived from an EMBL/GenBank/DDBJ whole genome shotgun (WGS) entry which is preliminary data.</text>
</comment>
<evidence type="ECO:0000313" key="10">
    <source>
        <dbReference type="EMBL" id="RLL12393.1"/>
    </source>
</evidence>
<dbReference type="GO" id="GO:0016020">
    <property type="term" value="C:membrane"/>
    <property type="evidence" value="ECO:0007669"/>
    <property type="project" value="InterPro"/>
</dbReference>
<feature type="domain" description="RnfC Barrel sandwich hybrid" evidence="9">
    <location>
        <begin position="382"/>
        <end position="438"/>
    </location>
</feature>
<evidence type="ECO:0000256" key="1">
    <source>
        <dbReference type="ARBA" id="ARBA00022448"/>
    </source>
</evidence>
<dbReference type="SUPFAM" id="SSF142019">
    <property type="entry name" value="Nqo1 FMN-binding domain-like"/>
    <property type="match status" value="1"/>
</dbReference>
<dbReference type="SUPFAM" id="SSF142984">
    <property type="entry name" value="Nqo1 middle domain-like"/>
    <property type="match status" value="1"/>
</dbReference>
<dbReference type="PANTHER" id="PTHR43034">
    <property type="entry name" value="ION-TRANSLOCATING OXIDOREDUCTASE COMPLEX SUBUNIT C"/>
    <property type="match status" value="1"/>
</dbReference>
<dbReference type="AlphaFoldDB" id="A0A498CPY2"/>
<dbReference type="GO" id="GO:0009055">
    <property type="term" value="F:electron transfer activity"/>
    <property type="evidence" value="ECO:0007669"/>
    <property type="project" value="InterPro"/>
</dbReference>
<keyword evidence="2" id="KW-0004">4Fe-4S</keyword>
<gene>
    <name evidence="10" type="ORF">D4A47_05310</name>
</gene>
<keyword evidence="5" id="KW-0249">Electron transport</keyword>
<dbReference type="InterPro" id="IPR011538">
    <property type="entry name" value="Nuo51_FMN-bd"/>
</dbReference>
<dbReference type="Pfam" id="PF13375">
    <property type="entry name" value="RnfC_N"/>
    <property type="match status" value="1"/>
</dbReference>
<evidence type="ECO:0000256" key="5">
    <source>
        <dbReference type="ARBA" id="ARBA00022982"/>
    </source>
</evidence>
<dbReference type="RefSeq" id="WP_121586475.1">
    <property type="nucleotide sequence ID" value="NZ_RCHT01000006.1"/>
</dbReference>
<reference evidence="10 11" key="1">
    <citation type="submission" date="2018-10" db="EMBL/GenBank/DDBJ databases">
        <title>Anaerotruncus faecis sp. nov., isolated from human feces.</title>
        <authorList>
            <person name="Wang Y.-J."/>
        </authorList>
    </citation>
    <scope>NUCLEOTIDE SEQUENCE [LARGE SCALE GENOMIC DNA]</scope>
    <source>
        <strain evidence="10 11">22A2-44</strain>
    </source>
</reference>
<evidence type="ECO:0000256" key="3">
    <source>
        <dbReference type="ARBA" id="ARBA00022723"/>
    </source>
</evidence>
<dbReference type="GO" id="GO:0051539">
    <property type="term" value="F:4 iron, 4 sulfur cluster binding"/>
    <property type="evidence" value="ECO:0007669"/>
    <property type="project" value="UniProtKB-KW"/>
</dbReference>
<accession>A0A498CPY2</accession>
<evidence type="ECO:0000256" key="6">
    <source>
        <dbReference type="ARBA" id="ARBA00023004"/>
    </source>
</evidence>
<evidence type="ECO:0008006" key="12">
    <source>
        <dbReference type="Google" id="ProtNLM"/>
    </source>
</evidence>
<dbReference type="InterPro" id="IPR026902">
    <property type="entry name" value="RnfC_N"/>
</dbReference>
<evidence type="ECO:0000259" key="8">
    <source>
        <dbReference type="Pfam" id="PF01512"/>
    </source>
</evidence>
<dbReference type="InterPro" id="IPR037225">
    <property type="entry name" value="Nuo51_FMN-bd_sf"/>
</dbReference>
<evidence type="ECO:0000256" key="2">
    <source>
        <dbReference type="ARBA" id="ARBA00022485"/>
    </source>
</evidence>
<dbReference type="SUPFAM" id="SSF46548">
    <property type="entry name" value="alpha-helical ferredoxin"/>
    <property type="match status" value="1"/>
</dbReference>
<dbReference type="PANTHER" id="PTHR43034:SF2">
    <property type="entry name" value="ION-TRANSLOCATING OXIDOREDUCTASE COMPLEX SUBUNIT C"/>
    <property type="match status" value="1"/>
</dbReference>
<feature type="domain" description="NADH-ubiquinone oxidoreductase 51kDa subunit FMN-binding" evidence="8">
    <location>
        <begin position="10"/>
        <end position="150"/>
    </location>
</feature>
<keyword evidence="3" id="KW-0479">Metal-binding</keyword>
<keyword evidence="7" id="KW-0411">Iron-sulfur</keyword>
<evidence type="ECO:0000256" key="4">
    <source>
        <dbReference type="ARBA" id="ARBA00022737"/>
    </source>
</evidence>
<organism evidence="10 11">
    <name type="scientific">Anaerotruncus massiliensis</name>
    <name type="common">ex Liu et al. 2021</name>
    <dbReference type="NCBI Taxonomy" id="2321404"/>
    <lineage>
        <taxon>Bacteria</taxon>
        <taxon>Bacillati</taxon>
        <taxon>Bacillota</taxon>
        <taxon>Clostridia</taxon>
        <taxon>Eubacteriales</taxon>
        <taxon>Oscillospiraceae</taxon>
        <taxon>Anaerotruncus</taxon>
    </lineage>
</organism>
<dbReference type="Proteomes" id="UP000276301">
    <property type="component" value="Unassembled WGS sequence"/>
</dbReference>
<dbReference type="EMBL" id="RCHT01000006">
    <property type="protein sequence ID" value="RLL12393.1"/>
    <property type="molecule type" value="Genomic_DNA"/>
</dbReference>
<evidence type="ECO:0000259" key="9">
    <source>
        <dbReference type="Pfam" id="PF13375"/>
    </source>
</evidence>
<proteinExistence type="predicted"/>
<keyword evidence="1" id="KW-0813">Transport</keyword>
<evidence type="ECO:0000313" key="11">
    <source>
        <dbReference type="Proteomes" id="UP000276301"/>
    </source>
</evidence>
<keyword evidence="6" id="KW-0408">Iron</keyword>
<dbReference type="Pfam" id="PF13534">
    <property type="entry name" value="Fer4_17"/>
    <property type="match status" value="1"/>
</dbReference>
<keyword evidence="11" id="KW-1185">Reference proteome</keyword>
<dbReference type="Pfam" id="PF01512">
    <property type="entry name" value="Complex1_51K"/>
    <property type="match status" value="1"/>
</dbReference>
<dbReference type="Gene3D" id="3.40.50.11540">
    <property type="entry name" value="NADH-ubiquinone oxidoreductase 51kDa subunit"/>
    <property type="match status" value="1"/>
</dbReference>